<feature type="non-terminal residue" evidence="2">
    <location>
        <position position="1"/>
    </location>
</feature>
<keyword evidence="1" id="KW-0472">Membrane</keyword>
<dbReference type="Proteomes" id="UP000285610">
    <property type="component" value="Unassembled WGS sequence"/>
</dbReference>
<feature type="transmembrane region" description="Helical" evidence="1">
    <location>
        <begin position="28"/>
        <end position="52"/>
    </location>
</feature>
<evidence type="ECO:0000313" key="3">
    <source>
        <dbReference type="Proteomes" id="UP000285610"/>
    </source>
</evidence>
<proteinExistence type="predicted"/>
<evidence type="ECO:0000313" key="2">
    <source>
        <dbReference type="EMBL" id="RHM71281.1"/>
    </source>
</evidence>
<comment type="caution">
    <text evidence="2">The sequence shown here is derived from an EMBL/GenBank/DDBJ whole genome shotgun (WGS) entry which is preliminary data.</text>
</comment>
<name>A0A415S5Y3_MEDGN</name>
<dbReference type="EMBL" id="QRQE01000049">
    <property type="protein sequence ID" value="RHM71281.1"/>
    <property type="molecule type" value="Genomic_DNA"/>
</dbReference>
<dbReference type="AlphaFoldDB" id="A0A415S5Y3"/>
<keyword evidence="1" id="KW-1133">Transmembrane helix</keyword>
<gene>
    <name evidence="2" type="ORF">DWZ50_15730</name>
</gene>
<organism evidence="2 3">
    <name type="scientific">Mediterraneibacter gnavus</name>
    <name type="common">Ruminococcus gnavus</name>
    <dbReference type="NCBI Taxonomy" id="33038"/>
    <lineage>
        <taxon>Bacteria</taxon>
        <taxon>Bacillati</taxon>
        <taxon>Bacillota</taxon>
        <taxon>Clostridia</taxon>
        <taxon>Lachnospirales</taxon>
        <taxon>Lachnospiraceae</taxon>
        <taxon>Mediterraneibacter</taxon>
    </lineage>
</organism>
<keyword evidence="1" id="KW-0812">Transmembrane</keyword>
<protein>
    <submittedName>
        <fullName evidence="2">Uncharacterized protein</fullName>
    </submittedName>
</protein>
<reference evidence="2 3" key="1">
    <citation type="submission" date="2018-08" db="EMBL/GenBank/DDBJ databases">
        <title>A genome reference for cultivated species of the human gut microbiota.</title>
        <authorList>
            <person name="Zou Y."/>
            <person name="Xue W."/>
            <person name="Luo G."/>
        </authorList>
    </citation>
    <scope>NUCLEOTIDE SEQUENCE [LARGE SCALE GENOMIC DNA]</scope>
    <source>
        <strain evidence="2 3">AF33-12</strain>
    </source>
</reference>
<evidence type="ECO:0000256" key="1">
    <source>
        <dbReference type="SAM" id="Phobius"/>
    </source>
</evidence>
<sequence>FIFRATQSVELFCAYFQGTSDFSKDLSFVLFALFFIIIIVYILISFKIYCILKAQHREVFPSLCWAF</sequence>
<accession>A0A415S5Y3</accession>